<dbReference type="AlphaFoldDB" id="A0A448KCE8"/>
<sequence>MGEYYADIASCDELGSWSVYNSGDQGTEFFSSLSSDSLPKGVVGYTSTIIDERRGKAVTTQRIFLRFIRNGQLGQMWISVTNPSKSPADLRPQDLIDAALKQAGATLDSTALDGA</sequence>
<name>A0A448KCE8_9ACTO</name>
<protein>
    <submittedName>
        <fullName evidence="1">Uncharacterized protein</fullName>
    </submittedName>
</protein>
<dbReference type="Proteomes" id="UP000276899">
    <property type="component" value="Chromosome"/>
</dbReference>
<keyword evidence="2" id="KW-1185">Reference proteome</keyword>
<gene>
    <name evidence="1" type="ORF">NCTC11923_01225</name>
</gene>
<dbReference type="EMBL" id="LR134363">
    <property type="protein sequence ID" value="VEG74591.1"/>
    <property type="molecule type" value="Genomic_DNA"/>
</dbReference>
<accession>A0A448KCE8</accession>
<reference evidence="1 2" key="1">
    <citation type="submission" date="2018-12" db="EMBL/GenBank/DDBJ databases">
        <authorList>
            <consortium name="Pathogen Informatics"/>
        </authorList>
    </citation>
    <scope>NUCLEOTIDE SEQUENCE [LARGE SCALE GENOMIC DNA]</scope>
    <source>
        <strain evidence="1 2">NCTC11923</strain>
    </source>
</reference>
<proteinExistence type="predicted"/>
<dbReference type="KEGG" id="asla:NCTC11923_01225"/>
<evidence type="ECO:0000313" key="2">
    <source>
        <dbReference type="Proteomes" id="UP000276899"/>
    </source>
</evidence>
<evidence type="ECO:0000313" key="1">
    <source>
        <dbReference type="EMBL" id="VEG74591.1"/>
    </source>
</evidence>
<organism evidence="1 2">
    <name type="scientific">Actinomyces slackii</name>
    <dbReference type="NCBI Taxonomy" id="52774"/>
    <lineage>
        <taxon>Bacteria</taxon>
        <taxon>Bacillati</taxon>
        <taxon>Actinomycetota</taxon>
        <taxon>Actinomycetes</taxon>
        <taxon>Actinomycetales</taxon>
        <taxon>Actinomycetaceae</taxon>
        <taxon>Actinomyces</taxon>
    </lineage>
</organism>